<keyword evidence="1" id="KW-0732">Signal</keyword>
<feature type="domain" description="Ricin B lectin" evidence="2">
    <location>
        <begin position="32"/>
        <end position="87"/>
    </location>
</feature>
<dbReference type="OrthoDB" id="5240321at2"/>
<dbReference type="RefSeq" id="WP_090798695.1">
    <property type="nucleotide sequence ID" value="NZ_BOND01000003.1"/>
</dbReference>
<gene>
    <name evidence="3" type="ORF">SAMN05421684_5362</name>
</gene>
<dbReference type="CDD" id="cd23415">
    <property type="entry name" value="beta-trefoil_Ricin_AH"/>
    <property type="match status" value="1"/>
</dbReference>
<dbReference type="AlphaFoldDB" id="A0A1H3TAK9"/>
<protein>
    <submittedName>
        <fullName evidence="3">Ricin-type beta-trefoil lectin domain-containing protein</fullName>
    </submittedName>
</protein>
<dbReference type="STRING" id="137265.SAMN05421684_5362"/>
<evidence type="ECO:0000313" key="3">
    <source>
        <dbReference type="EMBL" id="SDZ46765.1"/>
    </source>
</evidence>
<dbReference type="Gene3D" id="2.80.10.50">
    <property type="match status" value="1"/>
</dbReference>
<evidence type="ECO:0000313" key="4">
    <source>
        <dbReference type="Proteomes" id="UP000199632"/>
    </source>
</evidence>
<dbReference type="InterPro" id="IPR035992">
    <property type="entry name" value="Ricin_B-like_lectins"/>
</dbReference>
<dbReference type="GO" id="GO:0030246">
    <property type="term" value="F:carbohydrate binding"/>
    <property type="evidence" value="ECO:0007669"/>
    <property type="project" value="UniProtKB-KW"/>
</dbReference>
<organism evidence="3 4">
    <name type="scientific">Asanoa ishikariensis</name>
    <dbReference type="NCBI Taxonomy" id="137265"/>
    <lineage>
        <taxon>Bacteria</taxon>
        <taxon>Bacillati</taxon>
        <taxon>Actinomycetota</taxon>
        <taxon>Actinomycetes</taxon>
        <taxon>Micromonosporales</taxon>
        <taxon>Micromonosporaceae</taxon>
        <taxon>Asanoa</taxon>
    </lineage>
</organism>
<name>A0A1H3TAK9_9ACTN</name>
<keyword evidence="3" id="KW-0430">Lectin</keyword>
<keyword evidence="4" id="KW-1185">Reference proteome</keyword>
<dbReference type="InterPro" id="IPR000772">
    <property type="entry name" value="Ricin_B_lectin"/>
</dbReference>
<accession>A0A1H3TAK9</accession>
<dbReference type="Proteomes" id="UP000199632">
    <property type="component" value="Unassembled WGS sequence"/>
</dbReference>
<proteinExistence type="predicted"/>
<dbReference type="Pfam" id="PF14200">
    <property type="entry name" value="RicinB_lectin_2"/>
    <property type="match status" value="1"/>
</dbReference>
<dbReference type="SUPFAM" id="SSF50370">
    <property type="entry name" value="Ricin B-like lectins"/>
    <property type="match status" value="1"/>
</dbReference>
<reference evidence="4" key="1">
    <citation type="submission" date="2016-10" db="EMBL/GenBank/DDBJ databases">
        <authorList>
            <person name="Varghese N."/>
            <person name="Submissions S."/>
        </authorList>
    </citation>
    <scope>NUCLEOTIDE SEQUENCE [LARGE SCALE GENOMIC DNA]</scope>
    <source>
        <strain evidence="4">DSM 44718</strain>
    </source>
</reference>
<feature type="signal peptide" evidence="1">
    <location>
        <begin position="1"/>
        <end position="27"/>
    </location>
</feature>
<evidence type="ECO:0000256" key="1">
    <source>
        <dbReference type="SAM" id="SignalP"/>
    </source>
</evidence>
<evidence type="ECO:0000259" key="2">
    <source>
        <dbReference type="Pfam" id="PF14200"/>
    </source>
</evidence>
<sequence>MRRTISTLIALLTVAAGLLVAAPAANAADPIYGYRNQGTNKCLDDTSAGFRTYSCNGTNPQRWRVTDLGGDNVRLQNVNTGRCMDDSNVQGLRTVDCNAGSYQKWHVVYWADNTRRFQNLATGACLEDSILGLRTPDCDSSTWESWFRV</sequence>
<dbReference type="EMBL" id="FNQB01000003">
    <property type="protein sequence ID" value="SDZ46765.1"/>
    <property type="molecule type" value="Genomic_DNA"/>
</dbReference>
<dbReference type="PROSITE" id="PS50231">
    <property type="entry name" value="RICIN_B_LECTIN"/>
    <property type="match status" value="1"/>
</dbReference>
<feature type="chain" id="PRO_5011587095" evidence="1">
    <location>
        <begin position="28"/>
        <end position="149"/>
    </location>
</feature>